<reference evidence="1 2" key="1">
    <citation type="journal article" date="2018" name="Front. Plant Sci.">
        <title>Red Clover (Trifolium pratense) and Zigzag Clover (T. medium) - A Picture of Genomic Similarities and Differences.</title>
        <authorList>
            <person name="Dluhosova J."/>
            <person name="Istvanek J."/>
            <person name="Nedelnik J."/>
            <person name="Repkova J."/>
        </authorList>
    </citation>
    <scope>NUCLEOTIDE SEQUENCE [LARGE SCALE GENOMIC DNA]</scope>
    <source>
        <strain evidence="2">cv. 10/8</strain>
        <tissue evidence="1">Leaf</tissue>
    </source>
</reference>
<protein>
    <submittedName>
        <fullName evidence="1">Uncharacterized protein</fullName>
    </submittedName>
</protein>
<sequence length="53" mass="5760">VQTPPRWSSCLLNDSTACLTTVRWPLSSSDQQVRSVAPSVGTVFSPSLILQEI</sequence>
<dbReference type="AlphaFoldDB" id="A0A392USS7"/>
<evidence type="ECO:0000313" key="1">
    <source>
        <dbReference type="EMBL" id="MCI75918.1"/>
    </source>
</evidence>
<comment type="caution">
    <text evidence="1">The sequence shown here is derived from an EMBL/GenBank/DDBJ whole genome shotgun (WGS) entry which is preliminary data.</text>
</comment>
<dbReference type="Proteomes" id="UP000265520">
    <property type="component" value="Unassembled WGS sequence"/>
</dbReference>
<proteinExistence type="predicted"/>
<dbReference type="EMBL" id="LXQA010893954">
    <property type="protein sequence ID" value="MCI75918.1"/>
    <property type="molecule type" value="Genomic_DNA"/>
</dbReference>
<keyword evidence="2" id="KW-1185">Reference proteome</keyword>
<evidence type="ECO:0000313" key="2">
    <source>
        <dbReference type="Proteomes" id="UP000265520"/>
    </source>
</evidence>
<name>A0A392USS7_9FABA</name>
<organism evidence="1 2">
    <name type="scientific">Trifolium medium</name>
    <dbReference type="NCBI Taxonomy" id="97028"/>
    <lineage>
        <taxon>Eukaryota</taxon>
        <taxon>Viridiplantae</taxon>
        <taxon>Streptophyta</taxon>
        <taxon>Embryophyta</taxon>
        <taxon>Tracheophyta</taxon>
        <taxon>Spermatophyta</taxon>
        <taxon>Magnoliopsida</taxon>
        <taxon>eudicotyledons</taxon>
        <taxon>Gunneridae</taxon>
        <taxon>Pentapetalae</taxon>
        <taxon>rosids</taxon>
        <taxon>fabids</taxon>
        <taxon>Fabales</taxon>
        <taxon>Fabaceae</taxon>
        <taxon>Papilionoideae</taxon>
        <taxon>50 kb inversion clade</taxon>
        <taxon>NPAAA clade</taxon>
        <taxon>Hologalegina</taxon>
        <taxon>IRL clade</taxon>
        <taxon>Trifolieae</taxon>
        <taxon>Trifolium</taxon>
    </lineage>
</organism>
<feature type="non-terminal residue" evidence="1">
    <location>
        <position position="1"/>
    </location>
</feature>
<accession>A0A392USS7</accession>